<keyword evidence="2" id="KW-0812">Transmembrane</keyword>
<dbReference type="PROSITE" id="PS00107">
    <property type="entry name" value="PROTEIN_KINASE_ATP"/>
    <property type="match status" value="1"/>
</dbReference>
<dbReference type="InterPro" id="IPR017441">
    <property type="entry name" value="Protein_kinase_ATP_BS"/>
</dbReference>
<proteinExistence type="predicted"/>
<feature type="domain" description="Protein kinase" evidence="3">
    <location>
        <begin position="24"/>
        <end position="299"/>
    </location>
</feature>
<dbReference type="OrthoDB" id="583109at2"/>
<dbReference type="Proteomes" id="UP000037688">
    <property type="component" value="Unassembled WGS sequence"/>
</dbReference>
<comment type="caution">
    <text evidence="4">The sequence shown here is derived from an EMBL/GenBank/DDBJ whole genome shotgun (WGS) entry which is preliminary data.</text>
</comment>
<sequence>MTTLSDASFPPGTVITGKWNRSRYTIRKLLGKGANGIVFLVQRGENGKHYALKMGFDPVDLQSEINVLKSFQLQRNHEALRQSGIPSYLKDVDDYAIRGRDIPFYVMRYVRGESLHHFIRRQGTEWTLLVGLRLLQKLAQLHQAGWVFGDLKPQNVLVSDYGQVELIDYGGVTSIGRSVKQFTEWYDRGFWNAGSRTADGTYDVFAFALLLIHVLEADALKALAAEGLPQLRSVNQLTALVERSERLRPFRNWTIQALRGQFQDAGHAAKVWKEMMARPSSLRRRSKSTTPRWLKNAFAVSVILLIGVLIYALRF</sequence>
<keyword evidence="4" id="KW-0418">Kinase</keyword>
<keyword evidence="2" id="KW-0472">Membrane</keyword>
<dbReference type="EMBL" id="LITU01000004">
    <property type="protein sequence ID" value="KOY18465.1"/>
    <property type="molecule type" value="Genomic_DNA"/>
</dbReference>
<protein>
    <submittedName>
        <fullName evidence="4">Serine/threonine protein kinase</fullName>
    </submittedName>
</protein>
<dbReference type="GO" id="GO:0005524">
    <property type="term" value="F:ATP binding"/>
    <property type="evidence" value="ECO:0007669"/>
    <property type="project" value="UniProtKB-UniRule"/>
</dbReference>
<evidence type="ECO:0000259" key="3">
    <source>
        <dbReference type="PROSITE" id="PS50011"/>
    </source>
</evidence>
<keyword evidence="1" id="KW-0547">Nucleotide-binding</keyword>
<dbReference type="RefSeq" id="WP_053778915.1">
    <property type="nucleotide sequence ID" value="NZ_LITU01000004.1"/>
</dbReference>
<keyword evidence="5" id="KW-1185">Reference proteome</keyword>
<dbReference type="PROSITE" id="PS50011">
    <property type="entry name" value="PROTEIN_KINASE_DOM"/>
    <property type="match status" value="1"/>
</dbReference>
<evidence type="ECO:0000313" key="4">
    <source>
        <dbReference type="EMBL" id="KOY18465.1"/>
    </source>
</evidence>
<dbReference type="PANTHER" id="PTHR44167">
    <property type="entry name" value="OVARIAN-SPECIFIC SERINE/THREONINE-PROTEIN KINASE LOK-RELATED"/>
    <property type="match status" value="1"/>
</dbReference>
<dbReference type="SUPFAM" id="SSF56112">
    <property type="entry name" value="Protein kinase-like (PK-like)"/>
    <property type="match status" value="1"/>
</dbReference>
<evidence type="ECO:0000313" key="5">
    <source>
        <dbReference type="Proteomes" id="UP000037688"/>
    </source>
</evidence>
<dbReference type="Gene3D" id="1.10.510.10">
    <property type="entry name" value="Transferase(Phosphotransferase) domain 1"/>
    <property type="match status" value="1"/>
</dbReference>
<accession>A0A0N0UIR3</accession>
<organism evidence="4 5">
    <name type="scientific">Paenibacillus xylanivorans</name>
    <dbReference type="NCBI Taxonomy" id="1705561"/>
    <lineage>
        <taxon>Bacteria</taxon>
        <taxon>Bacillati</taxon>
        <taxon>Bacillota</taxon>
        <taxon>Bacilli</taxon>
        <taxon>Bacillales</taxon>
        <taxon>Paenibacillaceae</taxon>
        <taxon>Paenibacillus</taxon>
    </lineage>
</organism>
<keyword evidence="4" id="KW-0723">Serine/threonine-protein kinase</keyword>
<dbReference type="PANTHER" id="PTHR44167:SF24">
    <property type="entry name" value="SERINE_THREONINE-PROTEIN KINASE CHK2"/>
    <property type="match status" value="1"/>
</dbReference>
<dbReference type="InterPro" id="IPR011009">
    <property type="entry name" value="Kinase-like_dom_sf"/>
</dbReference>
<dbReference type="Pfam" id="PF00069">
    <property type="entry name" value="Pkinase"/>
    <property type="match status" value="1"/>
</dbReference>
<reference evidence="4 5" key="1">
    <citation type="submission" date="2015-08" db="EMBL/GenBank/DDBJ databases">
        <title>Draft genome sequence of cellulolytic and xylanolytic Paenibacillus sp. A59, isolated from a decaying forest soil from Patagonia, Argentina.</title>
        <authorList>
            <person name="Ghio S."/>
            <person name="Caceres A.M."/>
            <person name="Talia P."/>
            <person name="Grasso D."/>
            <person name="Campos E."/>
        </authorList>
    </citation>
    <scope>NUCLEOTIDE SEQUENCE [LARGE SCALE GENOMIC DNA]</scope>
    <source>
        <strain evidence="4 5">A59</strain>
    </source>
</reference>
<feature type="transmembrane region" description="Helical" evidence="2">
    <location>
        <begin position="293"/>
        <end position="313"/>
    </location>
</feature>
<gene>
    <name evidence="4" type="ORF">AMS66_00135</name>
</gene>
<dbReference type="InterPro" id="IPR000719">
    <property type="entry name" value="Prot_kinase_dom"/>
</dbReference>
<feature type="binding site" evidence="1">
    <location>
        <position position="53"/>
    </location>
    <ligand>
        <name>ATP</name>
        <dbReference type="ChEBI" id="CHEBI:30616"/>
    </ligand>
</feature>
<dbReference type="PATRIC" id="fig|1705561.3.peg.294"/>
<keyword evidence="1" id="KW-0067">ATP-binding</keyword>
<name>A0A0N0UIR3_9BACL</name>
<dbReference type="GO" id="GO:0004674">
    <property type="term" value="F:protein serine/threonine kinase activity"/>
    <property type="evidence" value="ECO:0007669"/>
    <property type="project" value="UniProtKB-KW"/>
</dbReference>
<dbReference type="AlphaFoldDB" id="A0A0N0UIR3"/>
<dbReference type="SMART" id="SM00220">
    <property type="entry name" value="S_TKc"/>
    <property type="match status" value="1"/>
</dbReference>
<keyword evidence="2" id="KW-1133">Transmembrane helix</keyword>
<evidence type="ECO:0000256" key="1">
    <source>
        <dbReference type="PROSITE-ProRule" id="PRU10141"/>
    </source>
</evidence>
<evidence type="ECO:0000256" key="2">
    <source>
        <dbReference type="SAM" id="Phobius"/>
    </source>
</evidence>
<keyword evidence="4" id="KW-0808">Transferase</keyword>